<dbReference type="Proteomes" id="UP001177023">
    <property type="component" value="Unassembled WGS sequence"/>
</dbReference>
<gene>
    <name evidence="2" type="ORF">MSPICULIGERA_LOCUS2625</name>
</gene>
<feature type="domain" description="Protein kinase" evidence="1">
    <location>
        <begin position="47"/>
        <end position="344"/>
    </location>
</feature>
<dbReference type="PANTHER" id="PTHR44167:SF30">
    <property type="entry name" value="PHOSPHORYLASE KINASE"/>
    <property type="match status" value="1"/>
</dbReference>
<dbReference type="PANTHER" id="PTHR44167">
    <property type="entry name" value="OVARIAN-SPECIFIC SERINE/THREONINE-PROTEIN KINASE LOK-RELATED"/>
    <property type="match status" value="1"/>
</dbReference>
<comment type="caution">
    <text evidence="2">The sequence shown here is derived from an EMBL/GenBank/DDBJ whole genome shotgun (WGS) entry which is preliminary data.</text>
</comment>
<evidence type="ECO:0000259" key="1">
    <source>
        <dbReference type="PROSITE" id="PS50011"/>
    </source>
</evidence>
<dbReference type="SMART" id="SM00220">
    <property type="entry name" value="S_TKc"/>
    <property type="match status" value="1"/>
</dbReference>
<dbReference type="EMBL" id="CATQJA010000764">
    <property type="protein sequence ID" value="CAJ0563924.1"/>
    <property type="molecule type" value="Genomic_DNA"/>
</dbReference>
<dbReference type="GO" id="GO:0005524">
    <property type="term" value="F:ATP binding"/>
    <property type="evidence" value="ECO:0007669"/>
    <property type="project" value="InterPro"/>
</dbReference>
<organism evidence="2 3">
    <name type="scientific">Mesorhabditis spiculigera</name>
    <dbReference type="NCBI Taxonomy" id="96644"/>
    <lineage>
        <taxon>Eukaryota</taxon>
        <taxon>Metazoa</taxon>
        <taxon>Ecdysozoa</taxon>
        <taxon>Nematoda</taxon>
        <taxon>Chromadorea</taxon>
        <taxon>Rhabditida</taxon>
        <taxon>Rhabditina</taxon>
        <taxon>Rhabditomorpha</taxon>
        <taxon>Rhabditoidea</taxon>
        <taxon>Rhabditidae</taxon>
        <taxon>Mesorhabditinae</taxon>
        <taxon>Mesorhabditis</taxon>
    </lineage>
</organism>
<evidence type="ECO:0000313" key="3">
    <source>
        <dbReference type="Proteomes" id="UP001177023"/>
    </source>
</evidence>
<protein>
    <recommendedName>
        <fullName evidence="1">Protein kinase domain-containing protein</fullName>
    </recommendedName>
</protein>
<name>A0AA36C8V1_9BILA</name>
<proteinExistence type="predicted"/>
<sequence length="382" mass="44353">MEGPAEGRSKKVWVYERDQPDAIQVNIPKNFEPDLKDPKFRTDTWARTVYHVIGKGSQAKVIAAVKKDKHGNEVRLACKRYDCSRASECKLILRELQISQFLEHKHIARLYEYFYDEGPTGKLEYLWLVMERASMSLDKFYDSRVQAREPRKYSHENLEKLLYQMLLAIDHLHMIGIIHRDITPKNIGILLLRSGFEHTTEPRTPKIYYPPEALLPKPEYDARIDVWCAALVLLEAFGEQPPSATGPQERFKLMKPSRDECVAFHNNVRLAVEYKHNFVLGKHPKPPEFDNIVKKVIQEWCHVPDNPDETARKNAQLLKLLRSMLARDPKSRPYTSQCLEDEYLKIAKEKDTATTATTSNTDQEALQNLHSIVKQFSYNVHV</sequence>
<dbReference type="AlphaFoldDB" id="A0AA36C8V1"/>
<dbReference type="Pfam" id="PF00069">
    <property type="entry name" value="Pkinase"/>
    <property type="match status" value="1"/>
</dbReference>
<dbReference type="InterPro" id="IPR011009">
    <property type="entry name" value="Kinase-like_dom_sf"/>
</dbReference>
<dbReference type="GO" id="GO:0044773">
    <property type="term" value="P:mitotic DNA damage checkpoint signaling"/>
    <property type="evidence" value="ECO:0007669"/>
    <property type="project" value="TreeGrafter"/>
</dbReference>
<keyword evidence="3" id="KW-1185">Reference proteome</keyword>
<reference evidence="2" key="1">
    <citation type="submission" date="2023-06" db="EMBL/GenBank/DDBJ databases">
        <authorList>
            <person name="Delattre M."/>
        </authorList>
    </citation>
    <scope>NUCLEOTIDE SEQUENCE</scope>
    <source>
        <strain evidence="2">AF72</strain>
    </source>
</reference>
<feature type="non-terminal residue" evidence="2">
    <location>
        <position position="382"/>
    </location>
</feature>
<dbReference type="GO" id="GO:0004674">
    <property type="term" value="F:protein serine/threonine kinase activity"/>
    <property type="evidence" value="ECO:0007669"/>
    <property type="project" value="TreeGrafter"/>
</dbReference>
<dbReference type="SUPFAM" id="SSF56112">
    <property type="entry name" value="Protein kinase-like (PK-like)"/>
    <property type="match status" value="1"/>
</dbReference>
<evidence type="ECO:0000313" key="2">
    <source>
        <dbReference type="EMBL" id="CAJ0563924.1"/>
    </source>
</evidence>
<dbReference type="PROSITE" id="PS50011">
    <property type="entry name" value="PROTEIN_KINASE_DOM"/>
    <property type="match status" value="1"/>
</dbReference>
<dbReference type="Gene3D" id="1.10.510.10">
    <property type="entry name" value="Transferase(Phosphotransferase) domain 1"/>
    <property type="match status" value="1"/>
</dbReference>
<dbReference type="InterPro" id="IPR000719">
    <property type="entry name" value="Prot_kinase_dom"/>
</dbReference>
<dbReference type="GO" id="GO:0005634">
    <property type="term" value="C:nucleus"/>
    <property type="evidence" value="ECO:0007669"/>
    <property type="project" value="TreeGrafter"/>
</dbReference>
<accession>A0AA36C8V1</accession>
<dbReference type="Gene3D" id="3.30.200.20">
    <property type="entry name" value="Phosphorylase Kinase, domain 1"/>
    <property type="match status" value="1"/>
</dbReference>